<dbReference type="EMBL" id="LAZR01012854">
    <property type="protein sequence ID" value="KKM24768.1"/>
    <property type="molecule type" value="Genomic_DNA"/>
</dbReference>
<comment type="caution">
    <text evidence="1">The sequence shown here is derived from an EMBL/GenBank/DDBJ whole genome shotgun (WGS) entry which is preliminary data.</text>
</comment>
<protein>
    <submittedName>
        <fullName evidence="1">Uncharacterized protein</fullName>
    </submittedName>
</protein>
<gene>
    <name evidence="1" type="ORF">LCGC14_1601730</name>
</gene>
<reference evidence="1" key="1">
    <citation type="journal article" date="2015" name="Nature">
        <title>Complex archaea that bridge the gap between prokaryotes and eukaryotes.</title>
        <authorList>
            <person name="Spang A."/>
            <person name="Saw J.H."/>
            <person name="Jorgensen S.L."/>
            <person name="Zaremba-Niedzwiedzka K."/>
            <person name="Martijn J."/>
            <person name="Lind A.E."/>
            <person name="van Eijk R."/>
            <person name="Schleper C."/>
            <person name="Guy L."/>
            <person name="Ettema T.J."/>
        </authorList>
    </citation>
    <scope>NUCLEOTIDE SEQUENCE</scope>
</reference>
<organism evidence="1">
    <name type="scientific">marine sediment metagenome</name>
    <dbReference type="NCBI Taxonomy" id="412755"/>
    <lineage>
        <taxon>unclassified sequences</taxon>
        <taxon>metagenomes</taxon>
        <taxon>ecological metagenomes</taxon>
    </lineage>
</organism>
<proteinExistence type="predicted"/>
<dbReference type="AlphaFoldDB" id="A0A0F9KRK5"/>
<evidence type="ECO:0000313" key="1">
    <source>
        <dbReference type="EMBL" id="KKM24768.1"/>
    </source>
</evidence>
<name>A0A0F9KRK5_9ZZZZ</name>
<sequence>MCLGTKLSNRSLARYKAKGKKTGYIRVWKTVEDNGQKFRPDFNPEYNYKLYATGLNKAQGGAFSEQELIHAFRDRASAQKWASSADTIVVSALVHPDWIKAIGKTYNKKLTLTTKAIVMPEYPKRRVTVREFRAAIKGKKVKVYVWEK</sequence>
<accession>A0A0F9KRK5</accession>